<feature type="domain" description="Cellulose-binding Sde182 C-terminal" evidence="2">
    <location>
        <begin position="337"/>
        <end position="438"/>
    </location>
</feature>
<evidence type="ECO:0000259" key="1">
    <source>
        <dbReference type="Pfam" id="PF07632"/>
    </source>
</evidence>
<gene>
    <name evidence="3" type="ORF">B0J15DRAFT_509284</name>
</gene>
<evidence type="ECO:0000259" key="2">
    <source>
        <dbReference type="Pfam" id="PF21027"/>
    </source>
</evidence>
<dbReference type="Pfam" id="PF07632">
    <property type="entry name" value="Sde182_NH-like"/>
    <property type="match status" value="1"/>
</dbReference>
<organism evidence="3 4">
    <name type="scientific">Fusarium solani</name>
    <name type="common">Filamentous fungus</name>
    <dbReference type="NCBI Taxonomy" id="169388"/>
    <lineage>
        <taxon>Eukaryota</taxon>
        <taxon>Fungi</taxon>
        <taxon>Dikarya</taxon>
        <taxon>Ascomycota</taxon>
        <taxon>Pezizomycotina</taxon>
        <taxon>Sordariomycetes</taxon>
        <taxon>Hypocreomycetidae</taxon>
        <taxon>Hypocreales</taxon>
        <taxon>Nectriaceae</taxon>
        <taxon>Fusarium</taxon>
        <taxon>Fusarium solani species complex</taxon>
    </lineage>
</organism>
<name>A0A9P9KZ22_FUSSL</name>
<reference evidence="3" key="1">
    <citation type="journal article" date="2021" name="Nat. Commun.">
        <title>Genetic determinants of endophytism in the Arabidopsis root mycobiome.</title>
        <authorList>
            <person name="Mesny F."/>
            <person name="Miyauchi S."/>
            <person name="Thiergart T."/>
            <person name="Pickel B."/>
            <person name="Atanasova L."/>
            <person name="Karlsson M."/>
            <person name="Huettel B."/>
            <person name="Barry K.W."/>
            <person name="Haridas S."/>
            <person name="Chen C."/>
            <person name="Bauer D."/>
            <person name="Andreopoulos W."/>
            <person name="Pangilinan J."/>
            <person name="LaButti K."/>
            <person name="Riley R."/>
            <person name="Lipzen A."/>
            <person name="Clum A."/>
            <person name="Drula E."/>
            <person name="Henrissat B."/>
            <person name="Kohler A."/>
            <person name="Grigoriev I.V."/>
            <person name="Martin F.M."/>
            <person name="Hacquard S."/>
        </authorList>
    </citation>
    <scope>NUCLEOTIDE SEQUENCE</scope>
    <source>
        <strain evidence="3">FSSC 5 MPI-SDFR-AT-0091</strain>
    </source>
</reference>
<comment type="caution">
    <text evidence="3">The sequence shown here is derived from an EMBL/GenBank/DDBJ whole genome shotgun (WGS) entry which is preliminary data.</text>
</comment>
<dbReference type="Gene3D" id="2.60.40.10">
    <property type="entry name" value="Immunoglobulins"/>
    <property type="match status" value="1"/>
</dbReference>
<dbReference type="InterPro" id="IPR011483">
    <property type="entry name" value="Sde182_NH-like"/>
</dbReference>
<dbReference type="EMBL" id="JAGTJS010000004">
    <property type="protein sequence ID" value="KAH7270950.1"/>
    <property type="molecule type" value="Genomic_DNA"/>
</dbReference>
<dbReference type="InterPro" id="IPR048527">
    <property type="entry name" value="Sde182_C"/>
</dbReference>
<sequence>MINDQPSCSADSETSRQLVAFLAKRHNFQTEGVVAVTRVWLQNRVAPEALHEIADVYGKVIDNLQAHTHPDSPYPSASYIKSVTEAGPPVYGMDAVGDDIPLSEGGEFLLERLTSNPQSSEPLWVIVWGGVNVLAQFLYRIRNRPDAASLRAKLRVYTISDQDDSGAWIRLQYPDVFYICCVHGWCQYDGATWLGVSAPVHGADQTKVTREWLKEHIQIGPLGAVYPTPVFSMEGDTPTFLYLIQNGHRVSEEPSYGSWGGRYLPVNASAKGAPNRGHFADTPDYVTADGKRIRSNHATIWHWRDAFQDDFAARCSIVNGIRGLEPVYLEVDAGSSITLDTSETYDPDRDKLTFKWEQYCEPSATQSYHPFEVSSLDIKLLGDGDGRKVEVSVMPAEKSCIVVRSQKMLEKGPLLHLILSVTDSGTPALTSYRRVLIQPINRDYTGPGDKKPLADEDLFAFAILLWLNAQH</sequence>
<accession>A0A9P9KZ22</accession>
<protein>
    <submittedName>
        <fullName evidence="3">Uncharacterized protein</fullName>
    </submittedName>
</protein>
<keyword evidence="4" id="KW-1185">Reference proteome</keyword>
<dbReference type="OrthoDB" id="3592035at2759"/>
<dbReference type="Proteomes" id="UP000736672">
    <property type="component" value="Unassembled WGS sequence"/>
</dbReference>
<feature type="domain" description="Cellulose-binding Sde182 nucleoside hydrolase-like" evidence="1">
    <location>
        <begin position="11"/>
        <end position="263"/>
    </location>
</feature>
<dbReference type="Pfam" id="PF21027">
    <property type="entry name" value="Sde0182_C"/>
    <property type="match status" value="1"/>
</dbReference>
<dbReference type="GO" id="GO:0016799">
    <property type="term" value="F:hydrolase activity, hydrolyzing N-glycosyl compounds"/>
    <property type="evidence" value="ECO:0007669"/>
    <property type="project" value="InterPro"/>
</dbReference>
<evidence type="ECO:0000313" key="3">
    <source>
        <dbReference type="EMBL" id="KAH7270950.1"/>
    </source>
</evidence>
<dbReference type="InterPro" id="IPR036452">
    <property type="entry name" value="Ribo_hydro-like"/>
</dbReference>
<evidence type="ECO:0000313" key="4">
    <source>
        <dbReference type="Proteomes" id="UP000736672"/>
    </source>
</evidence>
<proteinExistence type="predicted"/>
<dbReference type="AlphaFoldDB" id="A0A9P9KZ22"/>
<dbReference type="InterPro" id="IPR013783">
    <property type="entry name" value="Ig-like_fold"/>
</dbReference>
<dbReference type="Gene3D" id="3.90.245.10">
    <property type="entry name" value="Ribonucleoside hydrolase-like"/>
    <property type="match status" value="1"/>
</dbReference>